<dbReference type="GO" id="GO:0051920">
    <property type="term" value="F:peroxiredoxin activity"/>
    <property type="evidence" value="ECO:0007669"/>
    <property type="project" value="InterPro"/>
</dbReference>
<dbReference type="Proteomes" id="UP001165065">
    <property type="component" value="Unassembled WGS sequence"/>
</dbReference>
<dbReference type="InterPro" id="IPR003779">
    <property type="entry name" value="CMD-like"/>
</dbReference>
<dbReference type="Gene3D" id="1.20.1290.10">
    <property type="entry name" value="AhpD-like"/>
    <property type="match status" value="1"/>
</dbReference>
<evidence type="ECO:0000256" key="1">
    <source>
        <dbReference type="SAM" id="SignalP"/>
    </source>
</evidence>
<keyword evidence="4" id="KW-1185">Reference proteome</keyword>
<feature type="signal peptide" evidence="1">
    <location>
        <begin position="1"/>
        <end position="18"/>
    </location>
</feature>
<feature type="domain" description="Carboxymuconolactone decarboxylase-like" evidence="2">
    <location>
        <begin position="69"/>
        <end position="117"/>
    </location>
</feature>
<feature type="chain" id="PRO_5040929498" description="Carboxymuconolactone decarboxylase-like domain-containing protein" evidence="1">
    <location>
        <begin position="19"/>
        <end position="226"/>
    </location>
</feature>
<dbReference type="PANTHER" id="PTHR34846">
    <property type="entry name" value="4-CARBOXYMUCONOLACTONE DECARBOXYLASE FAMILY PROTEIN (AFU_ORTHOLOGUE AFUA_6G11590)"/>
    <property type="match status" value="1"/>
</dbReference>
<dbReference type="AlphaFoldDB" id="A0A9W7LAW3"/>
<evidence type="ECO:0000259" key="2">
    <source>
        <dbReference type="Pfam" id="PF02627"/>
    </source>
</evidence>
<protein>
    <recommendedName>
        <fullName evidence="2">Carboxymuconolactone decarboxylase-like domain-containing protein</fullName>
    </recommendedName>
</protein>
<keyword evidence="1" id="KW-0732">Signal</keyword>
<dbReference type="EMBL" id="BRYA01001463">
    <property type="protein sequence ID" value="GMI43865.1"/>
    <property type="molecule type" value="Genomic_DNA"/>
</dbReference>
<dbReference type="PANTHER" id="PTHR34846:SF5">
    <property type="entry name" value="CARBOXYMUCONOLACTONE DECARBOXYLASE-LIKE DOMAIN-CONTAINING PROTEIN"/>
    <property type="match status" value="1"/>
</dbReference>
<accession>A0A9W7LAW3</accession>
<reference evidence="4" key="1">
    <citation type="journal article" date="2023" name="Commun. Biol.">
        <title>Genome analysis of Parmales, the sister group of diatoms, reveals the evolutionary specialization of diatoms from phago-mixotrophs to photoautotrophs.</title>
        <authorList>
            <person name="Ban H."/>
            <person name="Sato S."/>
            <person name="Yoshikawa S."/>
            <person name="Yamada K."/>
            <person name="Nakamura Y."/>
            <person name="Ichinomiya M."/>
            <person name="Sato N."/>
            <person name="Blanc-Mathieu R."/>
            <person name="Endo H."/>
            <person name="Kuwata A."/>
            <person name="Ogata H."/>
        </authorList>
    </citation>
    <scope>NUCLEOTIDE SEQUENCE [LARGE SCALE GENOMIC DNA]</scope>
</reference>
<dbReference type="Pfam" id="PF02627">
    <property type="entry name" value="CMD"/>
    <property type="match status" value="1"/>
</dbReference>
<name>A0A9W7LAW3_9STRA</name>
<organism evidence="3 4">
    <name type="scientific">Triparma columacea</name>
    <dbReference type="NCBI Taxonomy" id="722753"/>
    <lineage>
        <taxon>Eukaryota</taxon>
        <taxon>Sar</taxon>
        <taxon>Stramenopiles</taxon>
        <taxon>Ochrophyta</taxon>
        <taxon>Bolidophyceae</taxon>
        <taxon>Parmales</taxon>
        <taxon>Triparmaceae</taxon>
        <taxon>Triparma</taxon>
    </lineage>
</organism>
<dbReference type="OrthoDB" id="9998495at2759"/>
<gene>
    <name evidence="3" type="ORF">TrCOL_g179</name>
</gene>
<evidence type="ECO:0000313" key="3">
    <source>
        <dbReference type="EMBL" id="GMI43865.1"/>
    </source>
</evidence>
<dbReference type="SUPFAM" id="SSF69118">
    <property type="entry name" value="AhpD-like"/>
    <property type="match status" value="1"/>
</dbReference>
<sequence>MRPSFLFLFLLAPYLSQSNPYPPPRYSGPSPPLTPSQSSILSSILTSRPRTGLSGPFGPWLTSPLLCDASQNLGKAVRYDTTFTPKESEMIILTTAAWTGCIAEFDIHCTEALKAGLGVHVIRGIWGEMGDGGGWGEGGVERIKAIAESEGLGLLAEFVARLLEGKGEVDDGLYMRAVEELGVKKVVEAVGIVGYYSYVAMTLKCFRVKPEVTNLEALGLHTEKIN</sequence>
<comment type="caution">
    <text evidence="3">The sequence shown here is derived from an EMBL/GenBank/DDBJ whole genome shotgun (WGS) entry which is preliminary data.</text>
</comment>
<proteinExistence type="predicted"/>
<dbReference type="InterPro" id="IPR029032">
    <property type="entry name" value="AhpD-like"/>
</dbReference>
<evidence type="ECO:0000313" key="4">
    <source>
        <dbReference type="Proteomes" id="UP001165065"/>
    </source>
</evidence>